<dbReference type="Pfam" id="PF00501">
    <property type="entry name" value="AMP-binding"/>
    <property type="match status" value="1"/>
</dbReference>
<keyword evidence="3" id="KW-0547">Nucleotide-binding</keyword>
<dbReference type="EMBL" id="LR131273">
    <property type="protein sequence ID" value="VDR37212.1"/>
    <property type="molecule type" value="Genomic_DNA"/>
</dbReference>
<evidence type="ECO:0000259" key="5">
    <source>
        <dbReference type="Pfam" id="PF00501"/>
    </source>
</evidence>
<evidence type="ECO:0000256" key="4">
    <source>
        <dbReference type="ARBA" id="ARBA00022840"/>
    </source>
</evidence>
<dbReference type="InterPro" id="IPR000873">
    <property type="entry name" value="AMP-dep_synth/lig_dom"/>
</dbReference>
<dbReference type="OrthoDB" id="9803968at2"/>
<dbReference type="Gene3D" id="3.30.300.30">
    <property type="match status" value="1"/>
</dbReference>
<dbReference type="FunFam" id="3.30.300.30:FF:000002">
    <property type="entry name" value="Long-chain fatty acid transport protein 1"/>
    <property type="match status" value="1"/>
</dbReference>
<evidence type="ECO:0000313" key="7">
    <source>
        <dbReference type="EMBL" id="VDR37212.1"/>
    </source>
</evidence>
<evidence type="ECO:0000256" key="1">
    <source>
        <dbReference type="ARBA" id="ARBA00006432"/>
    </source>
</evidence>
<feature type="domain" description="AMP-binding enzyme C-terminal" evidence="6">
    <location>
        <begin position="477"/>
        <end position="553"/>
    </location>
</feature>
<gene>
    <name evidence="7" type="ORF">NCTC10741_00312</name>
</gene>
<dbReference type="GO" id="GO:0005324">
    <property type="term" value="F:long-chain fatty acid transmembrane transporter activity"/>
    <property type="evidence" value="ECO:0007669"/>
    <property type="project" value="TreeGrafter"/>
</dbReference>
<dbReference type="SUPFAM" id="SSF56801">
    <property type="entry name" value="Acetyl-CoA synthetase-like"/>
    <property type="match status" value="1"/>
</dbReference>
<dbReference type="InterPro" id="IPR025110">
    <property type="entry name" value="AMP-bd_C"/>
</dbReference>
<dbReference type="GO" id="GO:0004467">
    <property type="term" value="F:long-chain fatty acid-CoA ligase activity"/>
    <property type="evidence" value="ECO:0007669"/>
    <property type="project" value="UniProtKB-EC"/>
</dbReference>
<dbReference type="Proteomes" id="UP000271626">
    <property type="component" value="Chromosome"/>
</dbReference>
<dbReference type="EC" id="6.2.1.3" evidence="7"/>
<dbReference type="InterPro" id="IPR045851">
    <property type="entry name" value="AMP-bd_C_sf"/>
</dbReference>
<keyword evidence="2 7" id="KW-0436">Ligase</keyword>
<dbReference type="PANTHER" id="PTHR43107">
    <property type="entry name" value="LONG-CHAIN FATTY ACID TRANSPORT PROTEIN"/>
    <property type="match status" value="1"/>
</dbReference>
<dbReference type="RefSeq" id="WP_126194633.1">
    <property type="nucleotide sequence ID" value="NZ_CP085954.1"/>
</dbReference>
<proteinExistence type="inferred from homology"/>
<dbReference type="PANTHER" id="PTHR43107:SF15">
    <property type="entry name" value="FATTY ACID TRANSPORT PROTEIN 3, ISOFORM A"/>
    <property type="match status" value="1"/>
</dbReference>
<evidence type="ECO:0000313" key="8">
    <source>
        <dbReference type="Proteomes" id="UP000271626"/>
    </source>
</evidence>
<dbReference type="Pfam" id="PF13193">
    <property type="entry name" value="AMP-binding_C"/>
    <property type="match status" value="1"/>
</dbReference>
<dbReference type="InterPro" id="IPR042099">
    <property type="entry name" value="ANL_N_sf"/>
</dbReference>
<protein>
    <submittedName>
        <fullName evidence="7">Long-chain-fatty-acid--CoA ligase FadD17</fullName>
        <ecNumber evidence="7">6.2.1.3</ecNumber>
    </submittedName>
</protein>
<dbReference type="GO" id="GO:0005524">
    <property type="term" value="F:ATP binding"/>
    <property type="evidence" value="ECO:0007669"/>
    <property type="project" value="UniProtKB-KW"/>
</dbReference>
<evidence type="ECO:0000259" key="6">
    <source>
        <dbReference type="Pfam" id="PF13193"/>
    </source>
</evidence>
<accession>A0A3P8LCL2</accession>
<feature type="domain" description="AMP-dependent synthetase/ligase" evidence="5">
    <location>
        <begin position="51"/>
        <end position="379"/>
    </location>
</feature>
<dbReference type="Gene3D" id="3.40.50.12780">
    <property type="entry name" value="N-terminal domain of ligase-like"/>
    <property type="match status" value="1"/>
</dbReference>
<evidence type="ECO:0000256" key="3">
    <source>
        <dbReference type="ARBA" id="ARBA00022741"/>
    </source>
</evidence>
<sequence length="611" mass="65837">MSSTHKNTTVGVADLARGVGKLVPDLPLLIKEGPSILLRTQNSKETIGTVFAKRAAQHPSRDFLRFHGEGISYGEANATVNTYARVLLQRGVKVGDVVGVVMHNHPQMVLVMLAIVKVGATAGLVNYNQRGAVLAHSLGILDTGTIIAGTEDLEAFDSLDEADRPADGVVLTVDELAEQARRVRAEDPRATENPAVTATLPASTRAFYVFTSGTTGMPKASIMTHYRWLKGMAGFGATAVRMRRDDVMYCPLPLYHNNAALVALGSVLVSGATLAIGRKFSATRFWDEANENSATMFIYIGEICRYLLNQPPKPSDRSNTIRVAAGNGMRPEIWREFQERFGIERIMEFYAASETNIAFVNVFNIEGTVGLCPLPHAVVEYDIDTAGPLRDARGRLKRVKRGENGLLLTKITKSAPFDGYTDGKANDAKLIRDGFKDGDVWFNTGDVVTNQGFDHIAFVDRLGDTFRWKGENVATTEVEGALDEADQVEGAIVYGVAIPGADGKAGMAAVKLAEGREFDGAALASQLRNELPGYAIPLFVRVVPSLEVTSTFKSLKGELREQGFTETGDDPLYVFVGGADGYVPAYDGYAADVAAAKVPDLRGNPGSPGRS</sequence>
<organism evidence="7 8">
    <name type="scientific">Tsukamurella paurometabola</name>
    <name type="common">Corynebacterium paurometabolum</name>
    <dbReference type="NCBI Taxonomy" id="2061"/>
    <lineage>
        <taxon>Bacteria</taxon>
        <taxon>Bacillati</taxon>
        <taxon>Actinomycetota</taxon>
        <taxon>Actinomycetes</taxon>
        <taxon>Mycobacteriales</taxon>
        <taxon>Tsukamurellaceae</taxon>
        <taxon>Tsukamurella</taxon>
    </lineage>
</organism>
<dbReference type="GO" id="GO:0005886">
    <property type="term" value="C:plasma membrane"/>
    <property type="evidence" value="ECO:0007669"/>
    <property type="project" value="TreeGrafter"/>
</dbReference>
<evidence type="ECO:0000256" key="2">
    <source>
        <dbReference type="ARBA" id="ARBA00022598"/>
    </source>
</evidence>
<dbReference type="NCBIfam" id="NF006134">
    <property type="entry name" value="PRK08279.1"/>
    <property type="match status" value="1"/>
</dbReference>
<dbReference type="GO" id="GO:0044539">
    <property type="term" value="P:long-chain fatty acid import into cell"/>
    <property type="evidence" value="ECO:0007669"/>
    <property type="project" value="TreeGrafter"/>
</dbReference>
<reference evidence="7 8" key="1">
    <citation type="submission" date="2018-12" db="EMBL/GenBank/DDBJ databases">
        <authorList>
            <consortium name="Pathogen Informatics"/>
        </authorList>
    </citation>
    <scope>NUCLEOTIDE SEQUENCE [LARGE SCALE GENOMIC DNA]</scope>
    <source>
        <strain evidence="7 8">NCTC10741</strain>
    </source>
</reference>
<name>A0A3P8LCL2_TSUPA</name>
<dbReference type="PROSITE" id="PS00455">
    <property type="entry name" value="AMP_BINDING"/>
    <property type="match status" value="1"/>
</dbReference>
<keyword evidence="4" id="KW-0067">ATP-binding</keyword>
<comment type="similarity">
    <text evidence="1">Belongs to the ATP-dependent AMP-binding enzyme family.</text>
</comment>
<dbReference type="AlphaFoldDB" id="A0A3P8LCL2"/>
<dbReference type="InterPro" id="IPR020845">
    <property type="entry name" value="AMP-binding_CS"/>
</dbReference>